<gene>
    <name evidence="2" type="ORF">OUZ56_012591</name>
</gene>
<evidence type="ECO:0000313" key="2">
    <source>
        <dbReference type="EMBL" id="KAK4007434.1"/>
    </source>
</evidence>
<evidence type="ECO:0000256" key="1">
    <source>
        <dbReference type="SAM" id="Coils"/>
    </source>
</evidence>
<comment type="caution">
    <text evidence="2">The sequence shown here is derived from an EMBL/GenBank/DDBJ whole genome shotgun (WGS) entry which is preliminary data.</text>
</comment>
<organism evidence="2 3">
    <name type="scientific">Daphnia magna</name>
    <dbReference type="NCBI Taxonomy" id="35525"/>
    <lineage>
        <taxon>Eukaryota</taxon>
        <taxon>Metazoa</taxon>
        <taxon>Ecdysozoa</taxon>
        <taxon>Arthropoda</taxon>
        <taxon>Crustacea</taxon>
        <taxon>Branchiopoda</taxon>
        <taxon>Diplostraca</taxon>
        <taxon>Cladocera</taxon>
        <taxon>Anomopoda</taxon>
        <taxon>Daphniidae</taxon>
        <taxon>Daphnia</taxon>
    </lineage>
</organism>
<reference evidence="2 3" key="1">
    <citation type="journal article" date="2023" name="Nucleic Acids Res.">
        <title>The hologenome of Daphnia magna reveals possible DNA methylation and microbiome-mediated evolution of the host genome.</title>
        <authorList>
            <person name="Chaturvedi A."/>
            <person name="Li X."/>
            <person name="Dhandapani V."/>
            <person name="Marshall H."/>
            <person name="Kissane S."/>
            <person name="Cuenca-Cambronero M."/>
            <person name="Asole G."/>
            <person name="Calvet F."/>
            <person name="Ruiz-Romero M."/>
            <person name="Marangio P."/>
            <person name="Guigo R."/>
            <person name="Rago D."/>
            <person name="Mirbahai L."/>
            <person name="Eastwood N."/>
            <person name="Colbourne J.K."/>
            <person name="Zhou J."/>
            <person name="Mallon E."/>
            <person name="Orsini L."/>
        </authorList>
    </citation>
    <scope>NUCLEOTIDE SEQUENCE [LARGE SCALE GENOMIC DNA]</scope>
    <source>
        <strain evidence="2">LRV0_1</strain>
    </source>
</reference>
<keyword evidence="1" id="KW-0175">Coiled coil</keyword>
<accession>A0ABQ9Z3L5</accession>
<dbReference type="EMBL" id="JAOYFB010000002">
    <property type="protein sequence ID" value="KAK4007434.1"/>
    <property type="molecule type" value="Genomic_DNA"/>
</dbReference>
<feature type="coiled-coil region" evidence="1">
    <location>
        <begin position="45"/>
        <end position="72"/>
    </location>
</feature>
<evidence type="ECO:0000313" key="3">
    <source>
        <dbReference type="Proteomes" id="UP001234178"/>
    </source>
</evidence>
<keyword evidence="3" id="KW-1185">Reference proteome</keyword>
<sequence>MTVYIGSKRKLAIRWKAKNPNHTSSWNLIRTDGEAGKFSSEKRLYEDIEQELAETDVKIVKLEQDNRKLKQNVLAI</sequence>
<proteinExistence type="predicted"/>
<name>A0ABQ9Z3L5_9CRUS</name>
<protein>
    <submittedName>
        <fullName evidence="2">Uncharacterized protein</fullName>
    </submittedName>
</protein>
<dbReference type="Proteomes" id="UP001234178">
    <property type="component" value="Unassembled WGS sequence"/>
</dbReference>